<name>A0A150NZE9_SORCE</name>
<evidence type="ECO:0000313" key="3">
    <source>
        <dbReference type="EMBL" id="KYF47612.1"/>
    </source>
</evidence>
<feature type="region of interest" description="Disordered" evidence="2">
    <location>
        <begin position="447"/>
        <end position="469"/>
    </location>
</feature>
<organism evidence="3 4">
    <name type="scientific">Sorangium cellulosum</name>
    <name type="common">Polyangium cellulosum</name>
    <dbReference type="NCBI Taxonomy" id="56"/>
    <lineage>
        <taxon>Bacteria</taxon>
        <taxon>Pseudomonadati</taxon>
        <taxon>Myxococcota</taxon>
        <taxon>Polyangia</taxon>
        <taxon>Polyangiales</taxon>
        <taxon>Polyangiaceae</taxon>
        <taxon>Sorangium</taxon>
    </lineage>
</organism>
<reference evidence="3 4" key="1">
    <citation type="submission" date="2014-02" db="EMBL/GenBank/DDBJ databases">
        <title>The small core and large imbalanced accessory genome model reveals a collaborative survival strategy of Sorangium cellulosum strains in nature.</title>
        <authorList>
            <person name="Han K."/>
            <person name="Peng R."/>
            <person name="Blom J."/>
            <person name="Li Y.-Z."/>
        </authorList>
    </citation>
    <scope>NUCLEOTIDE SEQUENCE [LARGE SCALE GENOMIC DNA]</scope>
    <source>
        <strain evidence="3 4">So0157-25</strain>
    </source>
</reference>
<dbReference type="Proteomes" id="UP000075420">
    <property type="component" value="Unassembled WGS sequence"/>
</dbReference>
<evidence type="ECO:0000256" key="1">
    <source>
        <dbReference type="SAM" id="Coils"/>
    </source>
</evidence>
<evidence type="ECO:0000313" key="4">
    <source>
        <dbReference type="Proteomes" id="UP000075420"/>
    </source>
</evidence>
<feature type="coiled-coil region" evidence="1">
    <location>
        <begin position="271"/>
        <end position="298"/>
    </location>
</feature>
<gene>
    <name evidence="3" type="ORF">BE08_05590</name>
</gene>
<sequence>MSLPREGSRDIGDGVIVSTCPDVCKTPVGPALVPIPYSIHAKQNQAAVDTATTVLQTGDRSHNTGSKVTTCQGDAPGTGLGIKSGTVGSVCEPKSYSPNVRIEGKNAVRHDDTWWMNDRNTEGKLIFVRDTRVMSDSDRPVQLAFLDTTGAYTGTGTATTPGSAPAAGPLGAAARLNTLLGLGALGAGLGEMAGQYYIGDEGMFARRLDQHLYGQMSADQRSAAYGSSDWYWNQVDSTNNQLSLKAGNLVDFREMTPEQLEQLVTQPWPSAEKIRQNAERLRAQRAREEENARRAAEAGNVRVTRERDRPCNVGPYRTIRGTCGPGYQAHHIVPDYTLRYGTRAEGEAGMKRIPNFPSFGDGPAICLQGNAGDDGSEHWEAHGVDASIAELGVNGTPPGTTAIGNIIDLSENQVVNLRRECEAQIRAAVQAGFAGVDRSQLGRTTIMPAMDGSPQFEALSTGMRPGGRY</sequence>
<accession>A0A150NZE9</accession>
<proteinExistence type="predicted"/>
<protein>
    <submittedName>
        <fullName evidence="3">Uncharacterized protein</fullName>
    </submittedName>
</protein>
<dbReference type="Pfam" id="PF13665">
    <property type="entry name" value="Tox-PAAR-like"/>
    <property type="match status" value="1"/>
</dbReference>
<comment type="caution">
    <text evidence="3">The sequence shown here is derived from an EMBL/GenBank/DDBJ whole genome shotgun (WGS) entry which is preliminary data.</text>
</comment>
<dbReference type="AlphaFoldDB" id="A0A150NZE9"/>
<evidence type="ECO:0000256" key="2">
    <source>
        <dbReference type="SAM" id="MobiDB-lite"/>
    </source>
</evidence>
<dbReference type="EMBL" id="JELY01003603">
    <property type="protein sequence ID" value="KYF47612.1"/>
    <property type="molecule type" value="Genomic_DNA"/>
</dbReference>
<keyword evidence="1" id="KW-0175">Coiled coil</keyword>